<dbReference type="STRING" id="40148.A0A0E0AU27"/>
<dbReference type="AlphaFoldDB" id="A0A0E0AU27"/>
<protein>
    <submittedName>
        <fullName evidence="2">Uncharacterized protein</fullName>
    </submittedName>
</protein>
<sequence>MAVPPLPIRDRATRFMLQDPPLVEFPRRSTRRRRWPRQGSRCQARAGIHHLRRSDHIAGTRRQRDCRHHHNHHQGPQRRQRLHRMRPLVLHDYFGNLVLWLFPRCDVGELVTRSTHDTTEPIHRAVAGIDDAYFRSFVDFTSSRAVEADGLIPIADTTEVVVRPITVHMQGSRGEISGSYAGIPMYEVVVK</sequence>
<keyword evidence="3" id="KW-1185">Reference proteome</keyword>
<name>A0A0E0AU27_9ORYZ</name>
<evidence type="ECO:0000313" key="3">
    <source>
        <dbReference type="Proteomes" id="UP000026961"/>
    </source>
</evidence>
<dbReference type="Gramene" id="OGLUM08G11760.1">
    <property type="protein sequence ID" value="OGLUM08G11760.1"/>
    <property type="gene ID" value="OGLUM08G11760"/>
</dbReference>
<reference evidence="2" key="2">
    <citation type="submission" date="2018-05" db="EMBL/GenBank/DDBJ databases">
        <title>OgluRS3 (Oryza glumaepatula Reference Sequence Version 3).</title>
        <authorList>
            <person name="Zhang J."/>
            <person name="Kudrna D."/>
            <person name="Lee S."/>
            <person name="Talag J."/>
            <person name="Welchert J."/>
            <person name="Wing R.A."/>
        </authorList>
    </citation>
    <scope>NUCLEOTIDE SEQUENCE [LARGE SCALE GENOMIC DNA]</scope>
</reference>
<feature type="region of interest" description="Disordered" evidence="1">
    <location>
        <begin position="57"/>
        <end position="81"/>
    </location>
</feature>
<reference evidence="2" key="1">
    <citation type="submission" date="2015-04" db="UniProtKB">
        <authorList>
            <consortium name="EnsemblPlants"/>
        </authorList>
    </citation>
    <scope>IDENTIFICATION</scope>
</reference>
<dbReference type="InterPro" id="IPR023213">
    <property type="entry name" value="CAT-like_dom_sf"/>
</dbReference>
<proteinExistence type="predicted"/>
<evidence type="ECO:0000256" key="1">
    <source>
        <dbReference type="SAM" id="MobiDB-lite"/>
    </source>
</evidence>
<dbReference type="Proteomes" id="UP000026961">
    <property type="component" value="Chromosome 8"/>
</dbReference>
<accession>A0A0E0AU27</accession>
<dbReference type="HOGENOM" id="CLU_1423550_0_0_1"/>
<dbReference type="GO" id="GO:0050734">
    <property type="term" value="F:hydroxycinnamoyltransferase activity"/>
    <property type="evidence" value="ECO:0007669"/>
    <property type="project" value="UniProtKB-ARBA"/>
</dbReference>
<evidence type="ECO:0000313" key="2">
    <source>
        <dbReference type="EnsemblPlants" id="OGLUM08G11760.1"/>
    </source>
</evidence>
<dbReference type="Gene3D" id="3.30.559.10">
    <property type="entry name" value="Chloramphenicol acetyltransferase-like domain"/>
    <property type="match status" value="1"/>
</dbReference>
<organism evidence="2">
    <name type="scientific">Oryza glumipatula</name>
    <dbReference type="NCBI Taxonomy" id="40148"/>
    <lineage>
        <taxon>Eukaryota</taxon>
        <taxon>Viridiplantae</taxon>
        <taxon>Streptophyta</taxon>
        <taxon>Embryophyta</taxon>
        <taxon>Tracheophyta</taxon>
        <taxon>Spermatophyta</taxon>
        <taxon>Magnoliopsida</taxon>
        <taxon>Liliopsida</taxon>
        <taxon>Poales</taxon>
        <taxon>Poaceae</taxon>
        <taxon>BOP clade</taxon>
        <taxon>Oryzoideae</taxon>
        <taxon>Oryzeae</taxon>
        <taxon>Oryzinae</taxon>
        <taxon>Oryza</taxon>
    </lineage>
</organism>
<dbReference type="EnsemblPlants" id="OGLUM08G11760.1">
    <property type="protein sequence ID" value="OGLUM08G11760.1"/>
    <property type="gene ID" value="OGLUM08G11760"/>
</dbReference>